<evidence type="ECO:0000313" key="1">
    <source>
        <dbReference type="EMBL" id="MCF3936985.1"/>
    </source>
</evidence>
<sequence>MIEDELISTLDLPLNLRGNETHAFHPTLATARADARRQADDLWSRGVTW</sequence>
<accession>A0ABS9DCP2</accession>
<reference evidence="1" key="1">
    <citation type="submission" date="2022-01" db="EMBL/GenBank/DDBJ databases">
        <title>Gordonia xiamenensis sp. nov., isolated from surface seawater in Xiamen.</title>
        <authorList>
            <person name="He Y.F."/>
        </authorList>
    </citation>
    <scope>NUCLEOTIDE SEQUENCE</scope>
    <source>
        <strain evidence="1">GW1C4-4</strain>
    </source>
</reference>
<proteinExistence type="predicted"/>
<evidence type="ECO:0000313" key="2">
    <source>
        <dbReference type="Proteomes" id="UP001108089"/>
    </source>
</evidence>
<keyword evidence="2" id="KW-1185">Reference proteome</keyword>
<gene>
    <name evidence="1" type="ORF">L1892_01130</name>
</gene>
<dbReference type="EMBL" id="JAKGCU010000001">
    <property type="protein sequence ID" value="MCF3936985.1"/>
    <property type="molecule type" value="Genomic_DNA"/>
</dbReference>
<comment type="caution">
    <text evidence="1">The sequence shown here is derived from an EMBL/GenBank/DDBJ whole genome shotgun (WGS) entry which is preliminary data.</text>
</comment>
<name>A0ABS9DCP2_9ACTN</name>
<protein>
    <submittedName>
        <fullName evidence="1">Uncharacterized protein</fullName>
    </submittedName>
</protein>
<dbReference type="Proteomes" id="UP001108089">
    <property type="component" value="Unassembled WGS sequence"/>
</dbReference>
<organism evidence="1 2">
    <name type="scientific">Gordonia tangerina</name>
    <dbReference type="NCBI Taxonomy" id="2911060"/>
    <lineage>
        <taxon>Bacteria</taxon>
        <taxon>Bacillati</taxon>
        <taxon>Actinomycetota</taxon>
        <taxon>Actinomycetes</taxon>
        <taxon>Mycobacteriales</taxon>
        <taxon>Gordoniaceae</taxon>
        <taxon>Gordonia</taxon>
    </lineage>
</organism>